<evidence type="ECO:0000313" key="2">
    <source>
        <dbReference type="Proteomes" id="UP000663421"/>
    </source>
</evidence>
<gene>
    <name evidence="1" type="ORF">I1A49_16610</name>
</gene>
<dbReference type="InterPro" id="IPR048444">
    <property type="entry name" value="DNMK"/>
</dbReference>
<dbReference type="InterPro" id="IPR027417">
    <property type="entry name" value="P-loop_NTPase"/>
</dbReference>
<name>A0ABX6W4D9_STRMQ</name>
<proteinExistence type="predicted"/>
<evidence type="ECO:0000313" key="1">
    <source>
        <dbReference type="EMBL" id="QPI56347.1"/>
    </source>
</evidence>
<organism evidence="1 2">
    <name type="scientific">Streptomyces malaysiensis</name>
    <dbReference type="NCBI Taxonomy" id="92644"/>
    <lineage>
        <taxon>Bacteria</taxon>
        <taxon>Bacillati</taxon>
        <taxon>Actinomycetota</taxon>
        <taxon>Actinomycetes</taxon>
        <taxon>Kitasatosporales</taxon>
        <taxon>Streptomycetaceae</taxon>
        <taxon>Streptomyces</taxon>
        <taxon>Streptomyces violaceusniger group</taxon>
    </lineage>
</organism>
<accession>A0ABX6W4D9</accession>
<dbReference type="SUPFAM" id="SSF52540">
    <property type="entry name" value="P-loop containing nucleoside triphosphate hydrolases"/>
    <property type="match status" value="1"/>
</dbReference>
<sequence>MPNIGILGRARSGKDTAGRWLVENRGYNRVAFADPLREAALDLDPIVDTFVARRASDLETVADVLRLSDVVGDMGWDQGKDDHPEIRRILQQLGHSIRTLDEDFWLRQALKTADEASQRTGLPCVITDVRYPNEVAALRERGWHLVYIDRPGVPQLDHPSERLTEDDADYVLHNDSDLSHFLREVEWLWEKVNRFETRRETNRSTF</sequence>
<dbReference type="Proteomes" id="UP000663421">
    <property type="component" value="Chromosome"/>
</dbReference>
<dbReference type="Gene3D" id="3.40.50.300">
    <property type="entry name" value="P-loop containing nucleotide triphosphate hydrolases"/>
    <property type="match status" value="1"/>
</dbReference>
<keyword evidence="2" id="KW-1185">Reference proteome</keyword>
<protein>
    <recommendedName>
        <fullName evidence="3">Deoxynucleoside monophosphate kinase</fullName>
    </recommendedName>
</protein>
<evidence type="ECO:0008006" key="3">
    <source>
        <dbReference type="Google" id="ProtNLM"/>
    </source>
</evidence>
<dbReference type="Pfam" id="PF21448">
    <property type="entry name" value="DNMK"/>
    <property type="match status" value="1"/>
</dbReference>
<dbReference type="EMBL" id="CP065050">
    <property type="protein sequence ID" value="QPI56347.1"/>
    <property type="molecule type" value="Genomic_DNA"/>
</dbReference>
<reference evidence="1 2" key="1">
    <citation type="submission" date="2020-11" db="EMBL/GenBank/DDBJ databases">
        <title>Complete genome sequence unveiled secondary metabolic potentials in Streptomyces solisilvae HNM0141.</title>
        <authorList>
            <person name="Huang X."/>
        </authorList>
    </citation>
    <scope>NUCLEOTIDE SEQUENCE [LARGE SCALE GENOMIC DNA]</scope>
    <source>
        <strain evidence="1 2">HNM0141</strain>
    </source>
</reference>